<dbReference type="OrthoDB" id="4069167at2"/>
<dbReference type="PANTHER" id="PTHR44688">
    <property type="entry name" value="DNA-BINDING TRANSCRIPTIONAL ACTIVATOR DEVR_DOSR"/>
    <property type="match status" value="1"/>
</dbReference>
<dbReference type="AlphaFoldDB" id="A0A1S1RGE0"/>
<dbReference type="Gene3D" id="1.10.10.10">
    <property type="entry name" value="Winged helix-like DNA-binding domain superfamily/Winged helix DNA-binding domain"/>
    <property type="match status" value="1"/>
</dbReference>
<proteinExistence type="predicted"/>
<keyword evidence="2" id="KW-0238">DNA-binding</keyword>
<evidence type="ECO:0000256" key="1">
    <source>
        <dbReference type="ARBA" id="ARBA00023015"/>
    </source>
</evidence>
<dbReference type="InterPro" id="IPR036388">
    <property type="entry name" value="WH-like_DNA-bd_sf"/>
</dbReference>
<dbReference type="GO" id="GO:0006355">
    <property type="term" value="P:regulation of DNA-templated transcription"/>
    <property type="evidence" value="ECO:0007669"/>
    <property type="project" value="InterPro"/>
</dbReference>
<dbReference type="SUPFAM" id="SSF55781">
    <property type="entry name" value="GAF domain-like"/>
    <property type="match status" value="1"/>
</dbReference>
<dbReference type="CDD" id="cd06170">
    <property type="entry name" value="LuxR_C_like"/>
    <property type="match status" value="1"/>
</dbReference>
<dbReference type="Proteomes" id="UP000179769">
    <property type="component" value="Unassembled WGS sequence"/>
</dbReference>
<dbReference type="PANTHER" id="PTHR44688:SF16">
    <property type="entry name" value="DNA-BINDING TRANSCRIPTIONAL ACTIVATOR DEVR_DOSR"/>
    <property type="match status" value="1"/>
</dbReference>
<protein>
    <submittedName>
        <fullName evidence="5">Helix-turn-helix transcriptional regulator</fullName>
    </submittedName>
</protein>
<dbReference type="RefSeq" id="WP_071059885.1">
    <property type="nucleotide sequence ID" value="NZ_MAXA01000021.1"/>
</dbReference>
<name>A0A1S1RGE0_9ACTN</name>
<dbReference type="SUPFAM" id="SSF46894">
    <property type="entry name" value="C-terminal effector domain of the bipartite response regulators"/>
    <property type="match status" value="1"/>
</dbReference>
<dbReference type="InterPro" id="IPR000792">
    <property type="entry name" value="Tscrpt_reg_LuxR_C"/>
</dbReference>
<evidence type="ECO:0000313" key="5">
    <source>
        <dbReference type="EMBL" id="OHV44322.1"/>
    </source>
</evidence>
<dbReference type="PROSITE" id="PS50043">
    <property type="entry name" value="HTH_LUXR_2"/>
    <property type="match status" value="1"/>
</dbReference>
<evidence type="ECO:0000256" key="2">
    <source>
        <dbReference type="ARBA" id="ARBA00023125"/>
    </source>
</evidence>
<gene>
    <name evidence="5" type="ORF">BBK14_30945</name>
</gene>
<evidence type="ECO:0000256" key="3">
    <source>
        <dbReference type="ARBA" id="ARBA00023163"/>
    </source>
</evidence>
<reference evidence="6" key="1">
    <citation type="submission" date="2016-07" db="EMBL/GenBank/DDBJ databases">
        <title>Frankia sp. NRRL B-16219 Genome sequencing.</title>
        <authorList>
            <person name="Ghodhbane-Gtari F."/>
            <person name="Swanson E."/>
            <person name="Gueddou A."/>
            <person name="Louati M."/>
            <person name="Nouioui I."/>
            <person name="Hezbri K."/>
            <person name="Abebe-Akele F."/>
            <person name="Simpson S."/>
            <person name="Morris K."/>
            <person name="Thomas K."/>
            <person name="Gtari M."/>
            <person name="Tisa L.S."/>
        </authorList>
    </citation>
    <scope>NUCLEOTIDE SEQUENCE [LARGE SCALE GENOMIC DNA]</scope>
    <source>
        <strain evidence="6">NRRL B-16219</strain>
    </source>
</reference>
<dbReference type="Pfam" id="PF00196">
    <property type="entry name" value="GerE"/>
    <property type="match status" value="1"/>
</dbReference>
<dbReference type="EMBL" id="MAXA01000021">
    <property type="protein sequence ID" value="OHV44322.1"/>
    <property type="molecule type" value="Genomic_DNA"/>
</dbReference>
<comment type="caution">
    <text evidence="5">The sequence shown here is derived from an EMBL/GenBank/DDBJ whole genome shotgun (WGS) entry which is preliminary data.</text>
</comment>
<evidence type="ECO:0000259" key="4">
    <source>
        <dbReference type="PROSITE" id="PS50043"/>
    </source>
</evidence>
<dbReference type="InterPro" id="IPR016032">
    <property type="entry name" value="Sig_transdc_resp-reg_C-effctor"/>
</dbReference>
<evidence type="ECO:0000313" key="6">
    <source>
        <dbReference type="Proteomes" id="UP000179769"/>
    </source>
</evidence>
<sequence length="283" mass="30359">MSTSPLVRPRDVDAIRGELREIRVRLGVPLVFGGEVTAGTLLISELLGARTPGLRNLHVPAGSGLGGRVVAERRPDLVADYASARTITHQFDQPVLAEGIRSIVATPVIVGGVARAVLYAAVRDQHPLGNHAVDVVIQAGRRLTNELTVRDEVDRRVRLLDNAQVRQPSGAAADREELRAVYAELRDAAGAVNDPDLRARLRSLSNRLGAISGGSSGVAVSLSVRETDVLAQIALGCTNAETARRLALRPETVKSYLRNAMRKLGAHTRHEAVVLARRHGLLP</sequence>
<dbReference type="GO" id="GO:0003677">
    <property type="term" value="F:DNA binding"/>
    <property type="evidence" value="ECO:0007669"/>
    <property type="project" value="UniProtKB-KW"/>
</dbReference>
<keyword evidence="1" id="KW-0805">Transcription regulation</keyword>
<dbReference type="PRINTS" id="PR00038">
    <property type="entry name" value="HTHLUXR"/>
</dbReference>
<dbReference type="Gene3D" id="3.30.450.40">
    <property type="match status" value="1"/>
</dbReference>
<keyword evidence="6" id="KW-1185">Reference proteome</keyword>
<organism evidence="5 6">
    <name type="scientific">Parafrankia soli</name>
    <dbReference type="NCBI Taxonomy" id="2599596"/>
    <lineage>
        <taxon>Bacteria</taxon>
        <taxon>Bacillati</taxon>
        <taxon>Actinomycetota</taxon>
        <taxon>Actinomycetes</taxon>
        <taxon>Frankiales</taxon>
        <taxon>Frankiaceae</taxon>
        <taxon>Parafrankia</taxon>
    </lineage>
</organism>
<keyword evidence="3" id="KW-0804">Transcription</keyword>
<dbReference type="SMART" id="SM00421">
    <property type="entry name" value="HTH_LUXR"/>
    <property type="match status" value="1"/>
</dbReference>
<feature type="domain" description="HTH luxR-type" evidence="4">
    <location>
        <begin position="215"/>
        <end position="280"/>
    </location>
</feature>
<accession>A0A1S1RGE0</accession>
<dbReference type="InterPro" id="IPR029016">
    <property type="entry name" value="GAF-like_dom_sf"/>
</dbReference>